<dbReference type="EMBL" id="CP073636">
    <property type="protein sequence ID" value="QUP65201.1"/>
    <property type="molecule type" value="Genomic_DNA"/>
</dbReference>
<reference evidence="1" key="1">
    <citation type="journal article" date="2011" name="PLoS Pathog.">
        <title>Dynamic evolution of pathogenicity revealed by sequencing and comparative genomics of 19 Pseudomonas syringae isolates.</title>
        <authorList>
            <person name="Baltrus D.A."/>
            <person name="Nishimura M.T."/>
            <person name="Romanchuk A."/>
            <person name="Chang J.H."/>
            <person name="Mukhtar M.S."/>
            <person name="Cherkis K."/>
            <person name="Roach J."/>
            <person name="Grant S.R."/>
            <person name="Jones C.D."/>
            <person name="Dangl J.L."/>
        </authorList>
    </citation>
    <scope>NUCLEOTIDE SEQUENCE</scope>
    <source>
        <strain evidence="1">Cit 7</strain>
    </source>
</reference>
<dbReference type="AlphaFoldDB" id="A0A8T8LUN6"/>
<gene>
    <name evidence="1" type="ORF">PSYCIT7_020700</name>
</gene>
<evidence type="ECO:0000313" key="2">
    <source>
        <dbReference type="Proteomes" id="UP000005924"/>
    </source>
</evidence>
<dbReference type="RefSeq" id="WP_141249853.1">
    <property type="nucleotide sequence ID" value="NZ_CP073636.1"/>
</dbReference>
<name>A0A8T8LUN6_PSESX</name>
<accession>A0A8T8LUN6</accession>
<evidence type="ECO:0000313" key="1">
    <source>
        <dbReference type="EMBL" id="QUP65201.1"/>
    </source>
</evidence>
<protein>
    <submittedName>
        <fullName evidence="1">Uncharacterized protein</fullName>
    </submittedName>
</protein>
<organism evidence="1 2">
    <name type="scientific">Pseudomonas syringae Cit 7</name>
    <dbReference type="NCBI Taxonomy" id="629264"/>
    <lineage>
        <taxon>Bacteria</taxon>
        <taxon>Pseudomonadati</taxon>
        <taxon>Pseudomonadota</taxon>
        <taxon>Gammaproteobacteria</taxon>
        <taxon>Pseudomonadales</taxon>
        <taxon>Pseudomonadaceae</taxon>
        <taxon>Pseudomonas</taxon>
        <taxon>Pseudomonas syringae</taxon>
    </lineage>
</organism>
<dbReference type="Proteomes" id="UP000005924">
    <property type="component" value="Chromosome"/>
</dbReference>
<sequence>MSRFEQLQATHSDSNSLNRAYWQDLASMVEKIGKDFEVYLGVPAGLLFATKNTAASAVSIGSLVDESHFKVMAPESLPQSGSAIPFALRLIVDDVGSQPSPQIIFSLSVSKSDKGYPVVLLSDPTEPAFNGPIHTQLFEKMYAFAMKHFSTRL</sequence>
<reference evidence="1" key="2">
    <citation type="submission" date="2021-04" db="EMBL/GenBank/DDBJ databases">
        <title>A complete genome sequence for Pseudomonas syringae Cit7.</title>
        <authorList>
            <person name="Baltrus D.A."/>
        </authorList>
    </citation>
    <scope>NUCLEOTIDE SEQUENCE</scope>
    <source>
        <strain evidence="1">Cit 7</strain>
    </source>
</reference>
<proteinExistence type="predicted"/>